<dbReference type="AlphaFoldDB" id="A0A401NVM5"/>
<comment type="similarity">
    <text evidence="2 4">Belongs to the eukaryotic RPC7 RNA polymerase subunit family.</text>
</comment>
<dbReference type="GO" id="GO:0005666">
    <property type="term" value="C:RNA polymerase III complex"/>
    <property type="evidence" value="ECO:0007669"/>
    <property type="project" value="UniProtKB-UniRule"/>
</dbReference>
<evidence type="ECO:0000313" key="7">
    <source>
        <dbReference type="Proteomes" id="UP000288216"/>
    </source>
</evidence>
<dbReference type="GO" id="GO:0006383">
    <property type="term" value="P:transcription by RNA polymerase III"/>
    <property type="evidence" value="ECO:0007669"/>
    <property type="project" value="UniProtKB-UniRule"/>
</dbReference>
<accession>A0A401NVM5</accession>
<evidence type="ECO:0000256" key="5">
    <source>
        <dbReference type="SAM" id="MobiDB-lite"/>
    </source>
</evidence>
<comment type="subcellular location">
    <subcellularLocation>
        <location evidence="1 4">Nucleus</location>
    </subcellularLocation>
</comment>
<dbReference type="OrthoDB" id="5377312at2759"/>
<dbReference type="PANTHER" id="PTHR15367:SF3">
    <property type="entry name" value="DNA-DIRECTED RNA POLYMERASE III SUBUNIT RPC7"/>
    <property type="match status" value="1"/>
</dbReference>
<feature type="compositionally biased region" description="Basic and acidic residues" evidence="5">
    <location>
        <begin position="143"/>
        <end position="175"/>
    </location>
</feature>
<feature type="compositionally biased region" description="Acidic residues" evidence="5">
    <location>
        <begin position="176"/>
        <end position="196"/>
    </location>
</feature>
<proteinExistence type="inferred from homology"/>
<dbReference type="InterPro" id="IPR024661">
    <property type="entry name" value="RNA_pol_III_Rpc31"/>
</dbReference>
<comment type="caution">
    <text evidence="6">The sequence shown here is derived from an EMBL/GenBank/DDBJ whole genome shotgun (WGS) entry which is preliminary data.</text>
</comment>
<protein>
    <recommendedName>
        <fullName evidence="4">DNA-directed RNA polymerase III subunit</fullName>
    </recommendedName>
</protein>
<dbReference type="Pfam" id="PF11705">
    <property type="entry name" value="RNA_pol_3_Rpc31"/>
    <property type="match status" value="1"/>
</dbReference>
<reference evidence="6 7" key="1">
    <citation type="journal article" date="2018" name="Nat. Ecol. Evol.">
        <title>Shark genomes provide insights into elasmobranch evolution and the origin of vertebrates.</title>
        <authorList>
            <person name="Hara Y"/>
            <person name="Yamaguchi K"/>
            <person name="Onimaru K"/>
            <person name="Kadota M"/>
            <person name="Koyanagi M"/>
            <person name="Keeley SD"/>
            <person name="Tatsumi K"/>
            <person name="Tanaka K"/>
            <person name="Motone F"/>
            <person name="Kageyama Y"/>
            <person name="Nozu R"/>
            <person name="Adachi N"/>
            <person name="Nishimura O"/>
            <person name="Nakagawa R"/>
            <person name="Tanegashima C"/>
            <person name="Kiyatake I"/>
            <person name="Matsumoto R"/>
            <person name="Murakumo K"/>
            <person name="Nishida K"/>
            <person name="Terakita A"/>
            <person name="Kuratani S"/>
            <person name="Sato K"/>
            <person name="Hyodo S Kuraku.S."/>
        </authorList>
    </citation>
    <scope>NUCLEOTIDE SEQUENCE [LARGE SCALE GENOMIC DNA]</scope>
</reference>
<feature type="region of interest" description="Disordered" evidence="5">
    <location>
        <begin position="111"/>
        <end position="220"/>
    </location>
</feature>
<dbReference type="PIRSF" id="PIRSF000777">
    <property type="entry name" value="RNA_polIII_C31"/>
    <property type="match status" value="1"/>
</dbReference>
<evidence type="ECO:0000256" key="3">
    <source>
        <dbReference type="ARBA" id="ARBA00023242"/>
    </source>
</evidence>
<comment type="function">
    <text evidence="4">DNA-dependent RNA polymerase catalyzes the transcription of DNA into RNA using the four ribonucleoside triphosphates as substrates. Specific peripheric component of RNA polymerase III which synthesizes small RNAs, such as 5S rRNA and tRNAs.</text>
</comment>
<keyword evidence="3 4" id="KW-0539">Nucleus</keyword>
<evidence type="ECO:0000256" key="4">
    <source>
        <dbReference type="PIRNR" id="PIRNR000777"/>
    </source>
</evidence>
<organism evidence="6 7">
    <name type="scientific">Scyliorhinus torazame</name>
    <name type="common">Cloudy catshark</name>
    <name type="synonym">Catulus torazame</name>
    <dbReference type="NCBI Taxonomy" id="75743"/>
    <lineage>
        <taxon>Eukaryota</taxon>
        <taxon>Metazoa</taxon>
        <taxon>Chordata</taxon>
        <taxon>Craniata</taxon>
        <taxon>Vertebrata</taxon>
        <taxon>Chondrichthyes</taxon>
        <taxon>Elasmobranchii</taxon>
        <taxon>Galeomorphii</taxon>
        <taxon>Galeoidea</taxon>
        <taxon>Carcharhiniformes</taxon>
        <taxon>Scyliorhinidae</taxon>
        <taxon>Scyliorhinus</taxon>
    </lineage>
</organism>
<gene>
    <name evidence="6" type="ORF">scyTo_0013403</name>
</gene>
<dbReference type="EMBL" id="BFAA01006822">
    <property type="protein sequence ID" value="GCB64936.1"/>
    <property type="molecule type" value="Genomic_DNA"/>
</dbReference>
<comment type="subunit">
    <text evidence="4">Component of the RNA polymerase III (Pol III) complex.</text>
</comment>
<dbReference type="STRING" id="75743.A0A401NVM5"/>
<evidence type="ECO:0000313" key="6">
    <source>
        <dbReference type="EMBL" id="GCB64936.1"/>
    </source>
</evidence>
<keyword evidence="7" id="KW-1185">Reference proteome</keyword>
<sequence>MAGGRGRGRGQFTFNIEAIGFSRGEVLPDTGCQPLPLFPPTEFKPVPLNTGEDVNYILALKQELRGASKKLPYYIESAIAKKDVERYAHKYQEKDSSKDWTPDWRRLPRELKPRVKKLKKPKTSMKVPLVSKMKKPKAVVNKSNEDVIQKLEVLEKKDTENKSDEETEEKEKGKSDEEEEAVDEEYNEEECEEENDYIASYFEDGDDYGVSDDNIDEATY</sequence>
<feature type="compositionally biased region" description="Acidic residues" evidence="5">
    <location>
        <begin position="203"/>
        <end position="220"/>
    </location>
</feature>
<dbReference type="OMA" id="PRNKCKN"/>
<dbReference type="PANTHER" id="PTHR15367">
    <property type="entry name" value="DNA-DIRECTED RNA POLYMERASE III"/>
    <property type="match status" value="1"/>
</dbReference>
<name>A0A401NVM5_SCYTO</name>
<feature type="compositionally biased region" description="Basic residues" evidence="5">
    <location>
        <begin position="114"/>
        <end position="123"/>
    </location>
</feature>
<evidence type="ECO:0000256" key="1">
    <source>
        <dbReference type="ARBA" id="ARBA00004123"/>
    </source>
</evidence>
<dbReference type="Proteomes" id="UP000288216">
    <property type="component" value="Unassembled WGS sequence"/>
</dbReference>
<evidence type="ECO:0000256" key="2">
    <source>
        <dbReference type="ARBA" id="ARBA00008352"/>
    </source>
</evidence>